<keyword evidence="4 5" id="KW-0472">Membrane</keyword>
<evidence type="ECO:0000256" key="4">
    <source>
        <dbReference type="ARBA" id="ARBA00023136"/>
    </source>
</evidence>
<evidence type="ECO:0000256" key="2">
    <source>
        <dbReference type="ARBA" id="ARBA00022692"/>
    </source>
</evidence>
<evidence type="ECO:0000313" key="7">
    <source>
        <dbReference type="Proteomes" id="UP000186221"/>
    </source>
</evidence>
<feature type="transmembrane region" description="Helical" evidence="5">
    <location>
        <begin position="13"/>
        <end position="30"/>
    </location>
</feature>
<dbReference type="EMBL" id="FTOG01000008">
    <property type="protein sequence ID" value="SIT01087.1"/>
    <property type="molecule type" value="Genomic_DNA"/>
</dbReference>
<accession>A0A1N7NRX7</accession>
<sequence>MAQKKEISAKLKAALDFGPLLVFFVAFFLFKDHPVELWGQSYGGFVLATAVFVPVLVASMAALWLLTGHLAAMQIATLVLVVVFGGLSIWFNDPRFFKMKPTLIYMLFAGLLGFGLWRRKPWLQLVMDGAIPMQPAGWTILTKRLVVFFLFLAVANEVIWRNFSDTVWVNFKTFGLTILLMGFFAAQAPLFSRYGVEGDKDEK</sequence>
<dbReference type="RefSeq" id="WP_076485402.1">
    <property type="nucleotide sequence ID" value="NZ_FTOG01000008.1"/>
</dbReference>
<dbReference type="PANTHER" id="PTHR36917">
    <property type="entry name" value="INTRACELLULAR SEPTATION PROTEIN A-RELATED"/>
    <property type="match status" value="1"/>
</dbReference>
<keyword evidence="5" id="KW-0997">Cell inner membrane</keyword>
<comment type="function">
    <text evidence="5">Plays a role in cell envelope biogenesis, maintenance of cell envelope integrity and membrane homeostasis.</text>
</comment>
<keyword evidence="1 5" id="KW-1003">Cell membrane</keyword>
<feature type="transmembrane region" description="Helical" evidence="5">
    <location>
        <begin position="42"/>
        <end position="65"/>
    </location>
</feature>
<dbReference type="Pfam" id="PF04279">
    <property type="entry name" value="IspA"/>
    <property type="match status" value="1"/>
</dbReference>
<evidence type="ECO:0000256" key="5">
    <source>
        <dbReference type="HAMAP-Rule" id="MF_00189"/>
    </source>
</evidence>
<comment type="similarity">
    <text evidence="5">Belongs to the YciB family.</text>
</comment>
<dbReference type="GO" id="GO:0005886">
    <property type="term" value="C:plasma membrane"/>
    <property type="evidence" value="ECO:0007669"/>
    <property type="project" value="UniProtKB-SubCell"/>
</dbReference>
<gene>
    <name evidence="5" type="primary">yciB</name>
    <name evidence="6" type="ORF">SAMN05421580_108111</name>
</gene>
<evidence type="ECO:0000313" key="6">
    <source>
        <dbReference type="EMBL" id="SIT01087.1"/>
    </source>
</evidence>
<feature type="transmembrane region" description="Helical" evidence="5">
    <location>
        <begin position="102"/>
        <end position="118"/>
    </location>
</feature>
<proteinExistence type="inferred from homology"/>
<dbReference type="STRING" id="453582.SAMN05421580_108111"/>
<feature type="transmembrane region" description="Helical" evidence="5">
    <location>
        <begin position="138"/>
        <end position="155"/>
    </location>
</feature>
<name>A0A1N7NRX7_9RHOB</name>
<dbReference type="HAMAP" id="MF_00189">
    <property type="entry name" value="YciB"/>
    <property type="match status" value="1"/>
</dbReference>
<keyword evidence="3 5" id="KW-1133">Transmembrane helix</keyword>
<keyword evidence="2 5" id="KW-0812">Transmembrane</keyword>
<comment type="subcellular location">
    <subcellularLocation>
        <location evidence="5">Cell inner membrane</location>
        <topology evidence="5">Multi-pass membrane protein</topology>
    </subcellularLocation>
</comment>
<dbReference type="InterPro" id="IPR006008">
    <property type="entry name" value="YciB"/>
</dbReference>
<dbReference type="AlphaFoldDB" id="A0A1N7NRX7"/>
<organism evidence="6 7">
    <name type="scientific">Rhodobacter aestuarii</name>
    <dbReference type="NCBI Taxonomy" id="453582"/>
    <lineage>
        <taxon>Bacteria</taxon>
        <taxon>Pseudomonadati</taxon>
        <taxon>Pseudomonadota</taxon>
        <taxon>Alphaproteobacteria</taxon>
        <taxon>Rhodobacterales</taxon>
        <taxon>Rhodobacter group</taxon>
        <taxon>Rhodobacter</taxon>
    </lineage>
</organism>
<dbReference type="Proteomes" id="UP000186221">
    <property type="component" value="Unassembled WGS sequence"/>
</dbReference>
<keyword evidence="7" id="KW-1185">Reference proteome</keyword>
<dbReference type="OrthoDB" id="9788219at2"/>
<feature type="transmembrane region" description="Helical" evidence="5">
    <location>
        <begin position="71"/>
        <end position="90"/>
    </location>
</feature>
<evidence type="ECO:0000256" key="1">
    <source>
        <dbReference type="ARBA" id="ARBA00022475"/>
    </source>
</evidence>
<protein>
    <recommendedName>
        <fullName evidence="5">Inner membrane-spanning protein YciB</fullName>
    </recommendedName>
</protein>
<feature type="transmembrane region" description="Helical" evidence="5">
    <location>
        <begin position="167"/>
        <end position="186"/>
    </location>
</feature>
<evidence type="ECO:0000256" key="3">
    <source>
        <dbReference type="ARBA" id="ARBA00022989"/>
    </source>
</evidence>
<dbReference type="PANTHER" id="PTHR36917:SF1">
    <property type="entry name" value="INNER MEMBRANE-SPANNING PROTEIN YCIB"/>
    <property type="match status" value="1"/>
</dbReference>
<reference evidence="7" key="1">
    <citation type="submission" date="2017-01" db="EMBL/GenBank/DDBJ databases">
        <authorList>
            <person name="Varghese N."/>
            <person name="Submissions S."/>
        </authorList>
    </citation>
    <scope>NUCLEOTIDE SEQUENCE [LARGE SCALE GENOMIC DNA]</scope>
    <source>
        <strain evidence="7">DSM 19945</strain>
    </source>
</reference>